<name>A0ABS9J801_9FLAO</name>
<sequence length="148" mass="17473">MDNSQLNIIKEIAQELDCGFDCYYNLKNDEIIAIPSFSQFSDENDFKEAFKESLDQIEKHKSDFIKIKTLESYESFKIMELFVEQLPDENLKSDLEIILANKKPFQNFKHKVDNSNFRQNWFDFKQTELEKIVETKLNSGKASAQQRV</sequence>
<evidence type="ECO:0000313" key="2">
    <source>
        <dbReference type="Proteomes" id="UP000829517"/>
    </source>
</evidence>
<evidence type="ECO:0000313" key="1">
    <source>
        <dbReference type="EMBL" id="MCF8716473.1"/>
    </source>
</evidence>
<dbReference type="RefSeq" id="WP_236960998.1">
    <property type="nucleotide sequence ID" value="NZ_JAETXX010000025.1"/>
</dbReference>
<protein>
    <submittedName>
        <fullName evidence="1">Uncharacterized protein</fullName>
    </submittedName>
</protein>
<organism evidence="1 2">
    <name type="scientific">Joostella atrarenae</name>
    <dbReference type="NCBI Taxonomy" id="679257"/>
    <lineage>
        <taxon>Bacteria</taxon>
        <taxon>Pseudomonadati</taxon>
        <taxon>Bacteroidota</taxon>
        <taxon>Flavobacteriia</taxon>
        <taxon>Flavobacteriales</taxon>
        <taxon>Flavobacteriaceae</taxon>
        <taxon>Joostella</taxon>
    </lineage>
</organism>
<dbReference type="Proteomes" id="UP000829517">
    <property type="component" value="Unassembled WGS sequence"/>
</dbReference>
<accession>A0ABS9J801</accession>
<gene>
    <name evidence="1" type="ORF">JM658_16750</name>
</gene>
<comment type="caution">
    <text evidence="1">The sequence shown here is derived from an EMBL/GenBank/DDBJ whole genome shotgun (WGS) entry which is preliminary data.</text>
</comment>
<reference evidence="1 2" key="1">
    <citation type="submission" date="2021-01" db="EMBL/GenBank/DDBJ databases">
        <title>Genome sequencing of Joostella atrarenae M1-2 (= KCTC 23194).</title>
        <authorList>
            <person name="Zakaria M.R."/>
            <person name="Lam M.Q."/>
            <person name="Chong C.S."/>
        </authorList>
    </citation>
    <scope>NUCLEOTIDE SEQUENCE [LARGE SCALE GENOMIC DNA]</scope>
    <source>
        <strain evidence="1 2">M1-2</strain>
    </source>
</reference>
<dbReference type="InterPro" id="IPR005361">
    <property type="entry name" value="UPF0158"/>
</dbReference>
<dbReference type="EMBL" id="JAETXX010000025">
    <property type="protein sequence ID" value="MCF8716473.1"/>
    <property type="molecule type" value="Genomic_DNA"/>
</dbReference>
<proteinExistence type="predicted"/>
<dbReference type="Pfam" id="PF03682">
    <property type="entry name" value="UPF0158"/>
    <property type="match status" value="1"/>
</dbReference>
<keyword evidence="2" id="KW-1185">Reference proteome</keyword>